<comment type="caution">
    <text evidence="6">The sequence shown here is derived from an EMBL/GenBank/DDBJ whole genome shotgun (WGS) entry which is preliminary data.</text>
</comment>
<organism evidence="6 7">
    <name type="scientific">Microlunatus kandeliicorticis</name>
    <dbReference type="NCBI Taxonomy" id="1759536"/>
    <lineage>
        <taxon>Bacteria</taxon>
        <taxon>Bacillati</taxon>
        <taxon>Actinomycetota</taxon>
        <taxon>Actinomycetes</taxon>
        <taxon>Propionibacteriales</taxon>
        <taxon>Propionibacteriaceae</taxon>
        <taxon>Microlunatus</taxon>
    </lineage>
</organism>
<evidence type="ECO:0000256" key="2">
    <source>
        <dbReference type="ARBA" id="ARBA00022692"/>
    </source>
</evidence>
<dbReference type="Pfam" id="PF07681">
    <property type="entry name" value="DoxX"/>
    <property type="match status" value="1"/>
</dbReference>
<evidence type="ECO:0000313" key="7">
    <source>
        <dbReference type="Proteomes" id="UP000523079"/>
    </source>
</evidence>
<comment type="subcellular location">
    <subcellularLocation>
        <location evidence="1">Membrane</location>
        <topology evidence="1">Multi-pass membrane protein</topology>
    </subcellularLocation>
</comment>
<dbReference type="AlphaFoldDB" id="A0A7W3IQS7"/>
<dbReference type="GO" id="GO:0016020">
    <property type="term" value="C:membrane"/>
    <property type="evidence" value="ECO:0007669"/>
    <property type="project" value="UniProtKB-SubCell"/>
</dbReference>
<name>A0A7W3IQS7_9ACTN</name>
<evidence type="ECO:0000313" key="6">
    <source>
        <dbReference type="EMBL" id="MBA8793508.1"/>
    </source>
</evidence>
<reference evidence="6 7" key="1">
    <citation type="submission" date="2020-07" db="EMBL/GenBank/DDBJ databases">
        <title>Sequencing the genomes of 1000 actinobacteria strains.</title>
        <authorList>
            <person name="Klenk H.-P."/>
        </authorList>
    </citation>
    <scope>NUCLEOTIDE SEQUENCE [LARGE SCALE GENOMIC DNA]</scope>
    <source>
        <strain evidence="6 7">DSM 100723</strain>
    </source>
</reference>
<keyword evidence="4 5" id="KW-0472">Membrane</keyword>
<keyword evidence="7" id="KW-1185">Reference proteome</keyword>
<evidence type="ECO:0000256" key="3">
    <source>
        <dbReference type="ARBA" id="ARBA00022989"/>
    </source>
</evidence>
<proteinExistence type="predicted"/>
<sequence length="141" mass="14992">MGFRTFLRNLPLRATTGAFVLHSGLEKWGGDAETAKAMHGMASNALPQFKDMEPTKFFKLLSAGEIALGAALLAPFVPRFLAGAGLTAFSATLLTVYYRTPGMRKPNSIWPTPQGLGVSKDVFMLGAGAALVLDAVVHPKD</sequence>
<protein>
    <submittedName>
        <fullName evidence="6">Putative membrane protein YphA (DoxX/SURF4 family)</fullName>
    </submittedName>
</protein>
<evidence type="ECO:0000256" key="1">
    <source>
        <dbReference type="ARBA" id="ARBA00004141"/>
    </source>
</evidence>
<gene>
    <name evidence="6" type="ORF">FHX74_001113</name>
</gene>
<feature type="transmembrane region" description="Helical" evidence="5">
    <location>
        <begin position="80"/>
        <end position="98"/>
    </location>
</feature>
<evidence type="ECO:0000256" key="5">
    <source>
        <dbReference type="SAM" id="Phobius"/>
    </source>
</evidence>
<keyword evidence="3 5" id="KW-1133">Transmembrane helix</keyword>
<dbReference type="EMBL" id="JACGWT010000002">
    <property type="protein sequence ID" value="MBA8793508.1"/>
    <property type="molecule type" value="Genomic_DNA"/>
</dbReference>
<dbReference type="InterPro" id="IPR032808">
    <property type="entry name" value="DoxX"/>
</dbReference>
<evidence type="ECO:0000256" key="4">
    <source>
        <dbReference type="ARBA" id="ARBA00023136"/>
    </source>
</evidence>
<accession>A0A7W3IQS7</accession>
<dbReference type="RefSeq" id="WP_182559119.1">
    <property type="nucleotide sequence ID" value="NZ_JACGWT010000002.1"/>
</dbReference>
<keyword evidence="2 5" id="KW-0812">Transmembrane</keyword>
<dbReference type="Proteomes" id="UP000523079">
    <property type="component" value="Unassembled WGS sequence"/>
</dbReference>